<evidence type="ECO:0000313" key="3">
    <source>
        <dbReference type="Proteomes" id="UP000215902"/>
    </source>
</evidence>
<feature type="region of interest" description="Disordered" evidence="1">
    <location>
        <begin position="106"/>
        <end position="130"/>
    </location>
</feature>
<comment type="caution">
    <text evidence="2">The sequence shown here is derived from an EMBL/GenBank/DDBJ whole genome shotgun (WGS) entry which is preliminary data.</text>
</comment>
<dbReference type="Proteomes" id="UP000215902">
    <property type="component" value="Unassembled WGS sequence"/>
</dbReference>
<protein>
    <submittedName>
        <fullName evidence="2">Uncharacterized protein</fullName>
    </submittedName>
</protein>
<dbReference type="AlphaFoldDB" id="A0A267DH18"/>
<feature type="compositionally biased region" description="Pro residues" evidence="1">
    <location>
        <begin position="65"/>
        <end position="79"/>
    </location>
</feature>
<organism evidence="2 3">
    <name type="scientific">Macrostomum lignano</name>
    <dbReference type="NCBI Taxonomy" id="282301"/>
    <lineage>
        <taxon>Eukaryota</taxon>
        <taxon>Metazoa</taxon>
        <taxon>Spiralia</taxon>
        <taxon>Lophotrochozoa</taxon>
        <taxon>Platyhelminthes</taxon>
        <taxon>Rhabditophora</taxon>
        <taxon>Macrostomorpha</taxon>
        <taxon>Macrostomida</taxon>
        <taxon>Macrostomidae</taxon>
        <taxon>Macrostomum</taxon>
    </lineage>
</organism>
<proteinExistence type="predicted"/>
<reference evidence="2 3" key="1">
    <citation type="submission" date="2017-06" db="EMBL/GenBank/DDBJ databases">
        <title>A platform for efficient transgenesis in Macrostomum lignano, a flatworm model organism for stem cell research.</title>
        <authorList>
            <person name="Berezikov E."/>
        </authorList>
    </citation>
    <scope>NUCLEOTIDE SEQUENCE [LARGE SCALE GENOMIC DNA]</scope>
    <source>
        <strain evidence="2">DV1</strain>
        <tissue evidence="2">Whole organism</tissue>
    </source>
</reference>
<evidence type="ECO:0000313" key="2">
    <source>
        <dbReference type="EMBL" id="PAA47839.1"/>
    </source>
</evidence>
<sequence>HRYPYSTAAAAGAAAAAAAQPSARGLTASRRLEMEAEVNRFEAELRQDLRPQAPIQQQQTGFGSFPPPPPPPPPMPSQAPPASQFLPHHQQLSMPPRTVYSAQPQIVRQHQPSPAAAVVAAPCLPRRPRH</sequence>
<dbReference type="EMBL" id="NIVC01004315">
    <property type="protein sequence ID" value="PAA47839.1"/>
    <property type="molecule type" value="Genomic_DNA"/>
</dbReference>
<keyword evidence="3" id="KW-1185">Reference proteome</keyword>
<feature type="non-terminal residue" evidence="2">
    <location>
        <position position="1"/>
    </location>
</feature>
<feature type="compositionally biased region" description="Low complexity" evidence="1">
    <location>
        <begin position="112"/>
        <end position="124"/>
    </location>
</feature>
<feature type="region of interest" description="Disordered" evidence="1">
    <location>
        <begin position="45"/>
        <end position="92"/>
    </location>
</feature>
<accession>A0A267DH18</accession>
<evidence type="ECO:0000256" key="1">
    <source>
        <dbReference type="SAM" id="MobiDB-lite"/>
    </source>
</evidence>
<gene>
    <name evidence="2" type="ORF">BOX15_Mlig020824g8</name>
</gene>
<feature type="non-terminal residue" evidence="2">
    <location>
        <position position="130"/>
    </location>
</feature>
<name>A0A267DH18_9PLAT</name>